<evidence type="ECO:0000256" key="5">
    <source>
        <dbReference type="ARBA" id="ARBA00022490"/>
    </source>
</evidence>
<dbReference type="KEGG" id="aten:116294284"/>
<feature type="compositionally biased region" description="Basic and acidic residues" evidence="13">
    <location>
        <begin position="754"/>
        <end position="766"/>
    </location>
</feature>
<dbReference type="FunCoup" id="A0A6P8HYG8">
    <property type="interactions" value="1098"/>
</dbReference>
<evidence type="ECO:0000256" key="6">
    <source>
        <dbReference type="ARBA" id="ARBA00022553"/>
    </source>
</evidence>
<evidence type="ECO:0000256" key="10">
    <source>
        <dbReference type="ARBA" id="ARBA00022833"/>
    </source>
</evidence>
<keyword evidence="7" id="KW-0808">Transferase</keyword>
<comment type="subcellular location">
    <subcellularLocation>
        <location evidence="2">Cytoplasm</location>
    </subcellularLocation>
</comment>
<feature type="compositionally biased region" description="Polar residues" evidence="13">
    <location>
        <begin position="339"/>
        <end position="354"/>
    </location>
</feature>
<dbReference type="GO" id="GO:0016567">
    <property type="term" value="P:protein ubiquitination"/>
    <property type="evidence" value="ECO:0007669"/>
    <property type="project" value="TreeGrafter"/>
</dbReference>
<feature type="compositionally biased region" description="Polar residues" evidence="13">
    <location>
        <begin position="412"/>
        <end position="435"/>
    </location>
</feature>
<evidence type="ECO:0000256" key="2">
    <source>
        <dbReference type="ARBA" id="ARBA00004496"/>
    </source>
</evidence>
<evidence type="ECO:0000259" key="14">
    <source>
        <dbReference type="PROSITE" id="PS50089"/>
    </source>
</evidence>
<feature type="region of interest" description="Disordered" evidence="13">
    <location>
        <begin position="289"/>
        <end position="390"/>
    </location>
</feature>
<feature type="compositionally biased region" description="Polar residues" evidence="13">
    <location>
        <begin position="465"/>
        <end position="482"/>
    </location>
</feature>
<dbReference type="Pfam" id="PF25447">
    <property type="entry name" value="RING_ZNF598"/>
    <property type="match status" value="1"/>
</dbReference>
<feature type="compositionally biased region" description="Polar residues" evidence="13">
    <location>
        <begin position="509"/>
        <end position="524"/>
    </location>
</feature>
<proteinExistence type="inferred from homology"/>
<dbReference type="RefSeq" id="XP_031557710.1">
    <property type="nucleotide sequence ID" value="XM_031701850.1"/>
</dbReference>
<evidence type="ECO:0000256" key="12">
    <source>
        <dbReference type="PROSITE-ProRule" id="PRU00175"/>
    </source>
</evidence>
<evidence type="ECO:0000256" key="1">
    <source>
        <dbReference type="ARBA" id="ARBA00000900"/>
    </source>
</evidence>
<dbReference type="InterPro" id="IPR041888">
    <property type="entry name" value="RING-HC_ZNF598/HEL2"/>
</dbReference>
<keyword evidence="15" id="KW-1185">Reference proteome</keyword>
<dbReference type="OrthoDB" id="3838338at2759"/>
<dbReference type="PROSITE" id="PS00028">
    <property type="entry name" value="ZINC_FINGER_C2H2_1"/>
    <property type="match status" value="1"/>
</dbReference>
<evidence type="ECO:0000313" key="16">
    <source>
        <dbReference type="RefSeq" id="XP_031557710.1"/>
    </source>
</evidence>
<evidence type="ECO:0000256" key="7">
    <source>
        <dbReference type="ARBA" id="ARBA00022679"/>
    </source>
</evidence>
<dbReference type="InterPro" id="IPR013087">
    <property type="entry name" value="Znf_C2H2_type"/>
</dbReference>
<evidence type="ECO:0000256" key="4">
    <source>
        <dbReference type="ARBA" id="ARBA00012483"/>
    </source>
</evidence>
<dbReference type="Pfam" id="PF23202">
    <property type="entry name" value="PAH_ZNF598"/>
    <property type="match status" value="1"/>
</dbReference>
<feature type="compositionally biased region" description="Basic and acidic residues" evidence="13">
    <location>
        <begin position="610"/>
        <end position="638"/>
    </location>
</feature>
<keyword evidence="10" id="KW-0862">Zinc</keyword>
<feature type="compositionally biased region" description="Basic and acidic residues" evidence="13">
    <location>
        <begin position="529"/>
        <end position="540"/>
    </location>
</feature>
<evidence type="ECO:0000256" key="3">
    <source>
        <dbReference type="ARBA" id="ARBA00004906"/>
    </source>
</evidence>
<dbReference type="Proteomes" id="UP000515163">
    <property type="component" value="Unplaced"/>
</dbReference>
<dbReference type="InterPro" id="IPR001841">
    <property type="entry name" value="Znf_RING"/>
</dbReference>
<dbReference type="InterPro" id="IPR057634">
    <property type="entry name" value="PAH_ZNF598/HEL2"/>
</dbReference>
<evidence type="ECO:0000256" key="8">
    <source>
        <dbReference type="ARBA" id="ARBA00022723"/>
    </source>
</evidence>
<dbReference type="GO" id="GO:0005737">
    <property type="term" value="C:cytoplasm"/>
    <property type="evidence" value="ECO:0007669"/>
    <property type="project" value="UniProtKB-SubCell"/>
</dbReference>
<evidence type="ECO:0000256" key="13">
    <source>
        <dbReference type="SAM" id="MobiDB-lite"/>
    </source>
</evidence>
<dbReference type="GO" id="GO:0072344">
    <property type="term" value="P:rescue of stalled ribosome"/>
    <property type="evidence" value="ECO:0007669"/>
    <property type="project" value="InterPro"/>
</dbReference>
<feature type="region of interest" description="Disordered" evidence="13">
    <location>
        <begin position="747"/>
        <end position="782"/>
    </location>
</feature>
<comment type="similarity">
    <text evidence="11">Belongs to the ZNF598/HEL2 family.</text>
</comment>
<dbReference type="PROSITE" id="PS50089">
    <property type="entry name" value="ZF_RING_2"/>
    <property type="match status" value="1"/>
</dbReference>
<organism evidence="15 16">
    <name type="scientific">Actinia tenebrosa</name>
    <name type="common">Australian red waratah sea anemone</name>
    <dbReference type="NCBI Taxonomy" id="6105"/>
    <lineage>
        <taxon>Eukaryota</taxon>
        <taxon>Metazoa</taxon>
        <taxon>Cnidaria</taxon>
        <taxon>Anthozoa</taxon>
        <taxon>Hexacorallia</taxon>
        <taxon>Actiniaria</taxon>
        <taxon>Actiniidae</taxon>
        <taxon>Actinia</taxon>
    </lineage>
</organism>
<dbReference type="PANTHER" id="PTHR22938:SF0">
    <property type="entry name" value="E3 UBIQUITIN-PROTEIN LIGASE ZNF598"/>
    <property type="match status" value="1"/>
</dbReference>
<gene>
    <name evidence="16" type="primary">LOC116294284</name>
</gene>
<sequence>MPRNHNRSESENVCVVCCEDIVIFAVGQCDHPICYVCSVRMRVLGKEKYCAVCRTDLDKVLLTKKCGKWSTLQDQIKHGYLDRESGLCYGDKEVRNKVNELLQHKCSKCLEHPPERTLNKLRDHMKKEHHLYFCDICLKHLQKFTHELKVYSRADLAKHRRVGDPSDTAYKGHPICEFCDERFLDDDYLHHHLRKNHFWCHICEKDGKQLYFQDYVNLRDHFRDEHFLCEEDTCKYEQYTSVFRSEIDLQAHIASKHSQKMTKAQVRQARQLEVDLVFNRPSMQGWTVTGQDYNEVQAGEQRFRRNRGKGRNTSNTRQEDKNVQAAIEKSLAKTEDNPSSHQNKTSENPTNESKQALIPEGDFPLLNGEIPAPQTSQNSSPKPSPNSTRKTEAYIKKAKGLNNLEDFPVLDGNTSKVQQNGVANNVPNTRQFSPKSTRKIEKPNKKAKSLNNLDDFPTLEKSSKAQKNGANDVKTNIQSSPKTTRKPEGSKKKPLDNNDDFPTLEKSSKPQQNTVTVSDQSNAKVSKPPRKDGSAGEKNKSLGNLEDFPSLGKPTTSQPNNIPPGFSLAAKGPLETSQIRPPPGFMSSLSSQPQQITNGNNPQNSFQFSEKVDDIHLPKEKPTNNEKKDSKPDAKDNQLRNQNLIGNVKVLLNHDAEKFVQFKQLSGKFRQGQCSAEAYYNDCTALFGPTFALIFHELVTLLPDHEKQKELLSIYNDAKVLAKQNGEPLPKSGGKKLNALDSAWGSLQSSSAPVKKEGSQKTRNEMEFPSLPPAAPRQIKPARIYKPTNNLALKSAWVRGK</sequence>
<feature type="region of interest" description="Disordered" evidence="13">
    <location>
        <begin position="405"/>
        <end position="638"/>
    </location>
</feature>
<feature type="compositionally biased region" description="Polar residues" evidence="13">
    <location>
        <begin position="587"/>
        <end position="608"/>
    </location>
</feature>
<dbReference type="GO" id="GO:0008270">
    <property type="term" value="F:zinc ion binding"/>
    <property type="evidence" value="ECO:0007669"/>
    <property type="project" value="UniProtKB-KW"/>
</dbReference>
<accession>A0A6P8HYG8</accession>
<dbReference type="GeneID" id="116294284"/>
<feature type="compositionally biased region" description="Basic and acidic residues" evidence="13">
    <location>
        <begin position="485"/>
        <end position="496"/>
    </location>
</feature>
<dbReference type="CDD" id="cd16615">
    <property type="entry name" value="RING-HC_ZNF598"/>
    <property type="match status" value="1"/>
</dbReference>
<feature type="compositionally biased region" description="Low complexity" evidence="13">
    <location>
        <begin position="373"/>
        <end position="388"/>
    </location>
</feature>
<keyword evidence="9 12" id="KW-0863">Zinc-finger</keyword>
<dbReference type="InParanoid" id="A0A6P8HYG8"/>
<comment type="pathway">
    <text evidence="3">Protein modification; protein ubiquitination.</text>
</comment>
<dbReference type="GO" id="GO:0061630">
    <property type="term" value="F:ubiquitin protein ligase activity"/>
    <property type="evidence" value="ECO:0007669"/>
    <property type="project" value="UniProtKB-EC"/>
</dbReference>
<keyword evidence="8" id="KW-0479">Metal-binding</keyword>
<dbReference type="SMART" id="SM00355">
    <property type="entry name" value="ZnF_C2H2"/>
    <property type="match status" value="4"/>
</dbReference>
<evidence type="ECO:0000313" key="15">
    <source>
        <dbReference type="Proteomes" id="UP000515163"/>
    </source>
</evidence>
<keyword evidence="5" id="KW-0963">Cytoplasm</keyword>
<dbReference type="InterPro" id="IPR044288">
    <property type="entry name" value="ZNF598/HEL2"/>
</dbReference>
<dbReference type="EC" id="2.3.2.27" evidence="4"/>
<comment type="catalytic activity">
    <reaction evidence="1">
        <text>S-ubiquitinyl-[E2 ubiquitin-conjugating enzyme]-L-cysteine + [acceptor protein]-L-lysine = [E2 ubiquitin-conjugating enzyme]-L-cysteine + N(6)-ubiquitinyl-[acceptor protein]-L-lysine.</text>
        <dbReference type="EC" id="2.3.2.27"/>
    </reaction>
</comment>
<name>A0A6P8HYG8_ACTTE</name>
<keyword evidence="6" id="KW-0597">Phosphoprotein</keyword>
<evidence type="ECO:0000256" key="9">
    <source>
        <dbReference type="ARBA" id="ARBA00022771"/>
    </source>
</evidence>
<dbReference type="AlphaFoldDB" id="A0A6P8HYG8"/>
<reference evidence="16" key="1">
    <citation type="submission" date="2025-08" db="UniProtKB">
        <authorList>
            <consortium name="RefSeq"/>
        </authorList>
    </citation>
    <scope>IDENTIFICATION</scope>
    <source>
        <tissue evidence="16">Tentacle</tissue>
    </source>
</reference>
<protein>
    <recommendedName>
        <fullName evidence="4">RING-type E3 ubiquitin transferase</fullName>
        <ecNumber evidence="4">2.3.2.27</ecNumber>
    </recommendedName>
</protein>
<evidence type="ECO:0000256" key="11">
    <source>
        <dbReference type="ARBA" id="ARBA00035113"/>
    </source>
</evidence>
<dbReference type="SUPFAM" id="SSF57850">
    <property type="entry name" value="RING/U-box"/>
    <property type="match status" value="1"/>
</dbReference>
<dbReference type="GO" id="GO:0043022">
    <property type="term" value="F:ribosome binding"/>
    <property type="evidence" value="ECO:0007669"/>
    <property type="project" value="TreeGrafter"/>
</dbReference>
<dbReference type="PANTHER" id="PTHR22938">
    <property type="entry name" value="ZINC FINGER PROTEIN 598"/>
    <property type="match status" value="1"/>
</dbReference>
<feature type="domain" description="RING-type" evidence="14">
    <location>
        <begin position="14"/>
        <end position="54"/>
    </location>
</feature>